<protein>
    <submittedName>
        <fullName evidence="1">Thada/death receptor interacting protein</fullName>
    </submittedName>
</protein>
<evidence type="ECO:0000313" key="1">
    <source>
        <dbReference type="EMBL" id="KAI4457634.1"/>
    </source>
</evidence>
<name>A0ACB9SQQ8_HOLOL</name>
<evidence type="ECO:0000313" key="2">
    <source>
        <dbReference type="Proteomes" id="UP001056778"/>
    </source>
</evidence>
<accession>A0ACB9SQQ8</accession>
<proteinExistence type="predicted"/>
<dbReference type="EMBL" id="CM043021">
    <property type="protein sequence ID" value="KAI4457634.1"/>
    <property type="molecule type" value="Genomic_DNA"/>
</dbReference>
<dbReference type="Proteomes" id="UP001056778">
    <property type="component" value="Chromosome 7"/>
</dbReference>
<reference evidence="1" key="1">
    <citation type="submission" date="2022-04" db="EMBL/GenBank/DDBJ databases">
        <title>Chromosome-scale genome assembly of Holotrichia oblita Faldermann.</title>
        <authorList>
            <person name="Rongchong L."/>
        </authorList>
    </citation>
    <scope>NUCLEOTIDE SEQUENCE</scope>
    <source>
        <strain evidence="1">81SQS9</strain>
    </source>
</reference>
<comment type="caution">
    <text evidence="1">The sequence shown here is derived from an EMBL/GenBank/DDBJ whole genome shotgun (WGS) entry which is preliminary data.</text>
</comment>
<sequence>MIHLASSESDQWKCLLSKLVSTCKSVSEIVSPIVNNSSPEGYMPVKEGFVDEDSREIVTSQMVLVYAWRTTKEVSLLLGELALEVSDEDYRLDKTVLCNYIMPIISEHFLKLFLETKHRGAYEQAYLGFCKFCEKLWSVSNEDLKSLPKFWLTGILDVLKGENKNSFHKLCPTRRSAGLPFMIQAILITEPKNLGNENFHLCMQNLLNIAADISEENVKSRIHSMNILRSLYRNNNLGEIVAQYIAQGVIIAVSAFNHDKWGIRNSATLLFATLITRMFGVQRSRDVEELSLRNRLPARVFFMRYPELSEFLLEQISKANDNNEYIAALYSILLILERLYPCNTEEENQKTKNQITSTTLHVAPSMFGCVSVYYKRTKTISHISINDMSSKRKRVVLSLKDKLDTINALKRGDSGRALSNKYGVGTSTISDIKKQSEKIIQFTNRAISQDGSTERKVMKKSRNEVEECIFMWFVQKRSLGQPMSGSLLCEKALIINTKLNGDPNLKRVQVC</sequence>
<gene>
    <name evidence="1" type="ORF">MML48_7g00017382</name>
</gene>
<keyword evidence="2" id="KW-1185">Reference proteome</keyword>
<organism evidence="1 2">
    <name type="scientific">Holotrichia oblita</name>
    <name type="common">Chafer beetle</name>
    <dbReference type="NCBI Taxonomy" id="644536"/>
    <lineage>
        <taxon>Eukaryota</taxon>
        <taxon>Metazoa</taxon>
        <taxon>Ecdysozoa</taxon>
        <taxon>Arthropoda</taxon>
        <taxon>Hexapoda</taxon>
        <taxon>Insecta</taxon>
        <taxon>Pterygota</taxon>
        <taxon>Neoptera</taxon>
        <taxon>Endopterygota</taxon>
        <taxon>Coleoptera</taxon>
        <taxon>Polyphaga</taxon>
        <taxon>Scarabaeiformia</taxon>
        <taxon>Scarabaeidae</taxon>
        <taxon>Melolonthinae</taxon>
        <taxon>Holotrichia</taxon>
    </lineage>
</organism>